<dbReference type="GO" id="GO:0006352">
    <property type="term" value="P:DNA-templated transcription initiation"/>
    <property type="evidence" value="ECO:0007669"/>
    <property type="project" value="InterPro"/>
</dbReference>
<gene>
    <name evidence="11" type="ordered locus">Q7M_456</name>
</gene>
<evidence type="ECO:0000313" key="11">
    <source>
        <dbReference type="EMBL" id="AFI31235.1"/>
    </source>
</evidence>
<evidence type="ECO:0000256" key="5">
    <source>
        <dbReference type="ARBA" id="ARBA00023015"/>
    </source>
</evidence>
<dbReference type="RefSeq" id="WP_014696304.1">
    <property type="nucleotide sequence ID" value="NC_017808.1"/>
</dbReference>
<dbReference type="GO" id="GO:0001216">
    <property type="term" value="F:DNA-binding transcription activator activity"/>
    <property type="evidence" value="ECO:0007669"/>
    <property type="project" value="InterPro"/>
</dbReference>
<protein>
    <submittedName>
        <fullName evidence="11">RNA polymerase sigma-54 factor</fullName>
    </submittedName>
</protein>
<evidence type="ECO:0000256" key="2">
    <source>
        <dbReference type="ARBA" id="ARBA00022478"/>
    </source>
</evidence>
<evidence type="ECO:0000259" key="9">
    <source>
        <dbReference type="Pfam" id="PF04552"/>
    </source>
</evidence>
<evidence type="ECO:0000313" key="12">
    <source>
        <dbReference type="Proteomes" id="UP000005212"/>
    </source>
</evidence>
<dbReference type="PANTHER" id="PTHR32248:SF4">
    <property type="entry name" value="RNA POLYMERASE SIGMA-54 FACTOR"/>
    <property type="match status" value="1"/>
</dbReference>
<proteinExistence type="inferred from homology"/>
<dbReference type="GO" id="GO:0016987">
    <property type="term" value="F:sigma factor activity"/>
    <property type="evidence" value="ECO:0007669"/>
    <property type="project" value="UniProtKB-KW"/>
</dbReference>
<dbReference type="AlphaFoldDB" id="I0FCM9"/>
<dbReference type="KEGG" id="bcw:Q7M_456"/>
<evidence type="ECO:0000256" key="6">
    <source>
        <dbReference type="ARBA" id="ARBA00023082"/>
    </source>
</evidence>
<keyword evidence="2" id="KW-0240">DNA-directed RNA polymerase</keyword>
<dbReference type="InterPro" id="IPR038709">
    <property type="entry name" value="RpoN_core-bd_sf"/>
</dbReference>
<evidence type="ECO:0000256" key="1">
    <source>
        <dbReference type="ARBA" id="ARBA00008798"/>
    </source>
</evidence>
<feature type="domain" description="RNA polymerase sigma factor 54 core-binding" evidence="10">
    <location>
        <begin position="84"/>
        <end position="262"/>
    </location>
</feature>
<sequence length="418" mass="48908">MLKQNLKLTHKLQLTQINTIKMLSLDKQELIQIISDEVDNNEYIKVDSNKIFFESLKTYKFKKFFYKENENNKTQYEIALAKTSPKISLKEHLLLQLRIQRLNEEEINIGEIIINNLNRKGLYIINPYDFFNKEEWPQVTKMIKLIQQFDPIGICVPNIIESLILQAKYHNLDTNIIKILQKADLLTNTQEKLKKELNISTQDLNDAINTMKLKLNPNPTFEFKDKDDTNEYIEPDIIVINKGNKLKIKIKEVSIFKTEINKQEVKNLCKYKQAKWLIEALRYRDETLAKIGIAIYTLQKEFLKRGFKSLRPMKLDDISTRINLSKSTISRAIKNKYLKFDWGTIAIKKLFNSIGGAKTNEFSKLSIKLIIKGMLEQNKNMVDSQISDILKSKGITISRRTVNKYRNELKCEGEIYGT</sequence>
<dbReference type="GO" id="GO:0016779">
    <property type="term" value="F:nucleotidyltransferase activity"/>
    <property type="evidence" value="ECO:0007669"/>
    <property type="project" value="UniProtKB-KW"/>
</dbReference>
<keyword evidence="8" id="KW-0804">Transcription</keyword>
<evidence type="ECO:0000256" key="3">
    <source>
        <dbReference type="ARBA" id="ARBA00022679"/>
    </source>
</evidence>
<comment type="similarity">
    <text evidence="1">Belongs to the sigma-54 factor family.</text>
</comment>
<dbReference type="PIRSF" id="PIRSF000774">
    <property type="entry name" value="RpoN"/>
    <property type="match status" value="1"/>
</dbReference>
<keyword evidence="4" id="KW-0548">Nucleotidyltransferase</keyword>
<dbReference type="GO" id="GO:0000428">
    <property type="term" value="C:DNA-directed RNA polymerase complex"/>
    <property type="evidence" value="ECO:0007669"/>
    <property type="project" value="UniProtKB-KW"/>
</dbReference>
<dbReference type="InterPro" id="IPR007634">
    <property type="entry name" value="RNA_pol_sigma_54_DNA-bd"/>
</dbReference>
<dbReference type="NCBIfam" id="TIGR02395">
    <property type="entry name" value="rpoN_sigma"/>
    <property type="match status" value="1"/>
</dbReference>
<keyword evidence="7" id="KW-0238">DNA-binding</keyword>
<dbReference type="PROSITE" id="PS00718">
    <property type="entry name" value="SIGMA54_2"/>
    <property type="match status" value="1"/>
</dbReference>
<evidence type="ECO:0000256" key="4">
    <source>
        <dbReference type="ARBA" id="ARBA00022695"/>
    </source>
</evidence>
<feature type="domain" description="RNA polymerase sigma factor 54 DNA-binding" evidence="9">
    <location>
        <begin position="270"/>
        <end position="410"/>
    </location>
</feature>
<dbReference type="Gene3D" id="1.10.10.60">
    <property type="entry name" value="Homeodomain-like"/>
    <property type="match status" value="1"/>
</dbReference>
<name>I0FCM9_BORCA</name>
<dbReference type="PATRIC" id="fig|1155096.3.peg.472"/>
<reference evidence="12" key="2">
    <citation type="submission" date="2012-03" db="EMBL/GenBank/DDBJ databases">
        <title>Complete genome sequence of Borrelia crocidurae.</title>
        <authorList>
            <person name="Elbir H."/>
            <person name="Gimenez G."/>
            <person name="Robert C."/>
            <person name="Raoult D."/>
            <person name="Drancourt M."/>
        </authorList>
    </citation>
    <scope>NUCLEOTIDE SEQUENCE [LARGE SCALE GENOMIC DNA]</scope>
    <source>
        <strain evidence="12">Achema</strain>
    </source>
</reference>
<dbReference type="EMBL" id="CP003426">
    <property type="protein sequence ID" value="AFI31235.1"/>
    <property type="molecule type" value="Genomic_DNA"/>
</dbReference>
<dbReference type="Pfam" id="PF04963">
    <property type="entry name" value="Sigma54_CBD"/>
    <property type="match status" value="1"/>
</dbReference>
<dbReference type="Proteomes" id="UP000005212">
    <property type="component" value="Chromosome"/>
</dbReference>
<dbReference type="InterPro" id="IPR007046">
    <property type="entry name" value="RNA_pol_sigma_54_core-bd"/>
</dbReference>
<keyword evidence="5" id="KW-0805">Transcription regulation</keyword>
<keyword evidence="6" id="KW-0731">Sigma factor</keyword>
<dbReference type="Pfam" id="PF04552">
    <property type="entry name" value="Sigma54_DBD"/>
    <property type="match status" value="1"/>
</dbReference>
<dbReference type="GO" id="GO:0003677">
    <property type="term" value="F:DNA binding"/>
    <property type="evidence" value="ECO:0007669"/>
    <property type="project" value="UniProtKB-KW"/>
</dbReference>
<reference evidence="11 12" key="1">
    <citation type="journal article" date="2012" name="J. Bacteriol.">
        <title>Complete Genome Sequence of Borrelia crocidurae.</title>
        <authorList>
            <person name="Elbir H."/>
            <person name="Gimenez G."/>
            <person name="Robert C."/>
            <person name="Bergstrom S."/>
            <person name="Cutler S."/>
            <person name="Raoult D."/>
            <person name="Drancourt M."/>
        </authorList>
    </citation>
    <scope>NUCLEOTIDE SEQUENCE [LARGE SCALE GENOMIC DNA]</scope>
    <source>
        <strain evidence="11 12">Achema</strain>
    </source>
</reference>
<dbReference type="PROSITE" id="PS50044">
    <property type="entry name" value="SIGMA54_3"/>
    <property type="match status" value="1"/>
</dbReference>
<evidence type="ECO:0000259" key="10">
    <source>
        <dbReference type="Pfam" id="PF04963"/>
    </source>
</evidence>
<accession>I0FCM9</accession>
<keyword evidence="3" id="KW-0808">Transferase</keyword>
<dbReference type="HOGENOM" id="CLU_020569_1_0_12"/>
<evidence type="ECO:0000256" key="7">
    <source>
        <dbReference type="ARBA" id="ARBA00023125"/>
    </source>
</evidence>
<dbReference type="PANTHER" id="PTHR32248">
    <property type="entry name" value="RNA POLYMERASE SIGMA-54 FACTOR"/>
    <property type="match status" value="1"/>
</dbReference>
<dbReference type="Gene3D" id="1.10.10.1330">
    <property type="entry name" value="RNA polymerase sigma-54 factor, core-binding domain"/>
    <property type="match status" value="1"/>
</dbReference>
<dbReference type="InterPro" id="IPR000394">
    <property type="entry name" value="RNA_pol_sigma_54"/>
</dbReference>
<evidence type="ECO:0000256" key="8">
    <source>
        <dbReference type="ARBA" id="ARBA00023163"/>
    </source>
</evidence>
<organism evidence="11 12">
    <name type="scientific">Borrelia crocidurae (strain Achema)</name>
    <dbReference type="NCBI Taxonomy" id="1155096"/>
    <lineage>
        <taxon>Bacteria</taxon>
        <taxon>Pseudomonadati</taxon>
        <taxon>Spirochaetota</taxon>
        <taxon>Spirochaetia</taxon>
        <taxon>Spirochaetales</taxon>
        <taxon>Borreliaceae</taxon>
        <taxon>Borrelia</taxon>
    </lineage>
</organism>
<dbReference type="PRINTS" id="PR00045">
    <property type="entry name" value="SIGMA54FCT"/>
</dbReference>